<evidence type="ECO:0000256" key="1">
    <source>
        <dbReference type="SAM" id="Phobius"/>
    </source>
</evidence>
<reference evidence="2 3" key="1">
    <citation type="submission" date="2024-07" db="EMBL/GenBank/DDBJ databases">
        <title>Marimonas sp.nov., isolated from tidal-flat sediment.</title>
        <authorList>
            <person name="Jayan J.N."/>
            <person name="Lee S.S."/>
        </authorList>
    </citation>
    <scope>NUCLEOTIDE SEQUENCE [LARGE SCALE GENOMIC DNA]</scope>
    <source>
        <strain evidence="2 3">MJW-29</strain>
    </source>
</reference>
<evidence type="ECO:0000313" key="3">
    <source>
        <dbReference type="Proteomes" id="UP001556098"/>
    </source>
</evidence>
<feature type="transmembrane region" description="Helical" evidence="1">
    <location>
        <begin position="112"/>
        <end position="137"/>
    </location>
</feature>
<feature type="transmembrane region" description="Helical" evidence="1">
    <location>
        <begin position="157"/>
        <end position="177"/>
    </location>
</feature>
<sequence>MGRAIRITGTLLALSFIGVLILRQAPNLPPLDVTSPALWAGLSVGLFLYVLSQVIAAEAWRAILLLSEVRIAPGLARGQPMVSQIGKYIPGNVAHLFGRVALGRQDGVPGSILAASMVLEVGVTLGVGLGVAGAFLLVRPEVIPNLAADYPDLGTRLLPVAVAALLAIGLGIGAILLRSRLRALDAPRPGLSQLAKPLTLLVASFLLLGVSLWATTLPFAADTAPDLVACTLIFAFAWAAGFVMPGAPGGIGVRDSIIVLGLAASVGDGSALAIALLHRGVSVIGDLVTFATGLLMRRGHAAGHPKNKPKPAIFASD</sequence>
<keyword evidence="1" id="KW-0812">Transmembrane</keyword>
<protein>
    <recommendedName>
        <fullName evidence="4">Flippase-like domain-containing protein</fullName>
    </recommendedName>
</protein>
<dbReference type="RefSeq" id="WP_367878340.1">
    <property type="nucleotide sequence ID" value="NZ_JBFNXX010000009.1"/>
</dbReference>
<keyword evidence="1" id="KW-0472">Membrane</keyword>
<proteinExistence type="predicted"/>
<accession>A0ABV3RNU5</accession>
<comment type="caution">
    <text evidence="2">The sequence shown here is derived from an EMBL/GenBank/DDBJ whole genome shotgun (WGS) entry which is preliminary data.</text>
</comment>
<keyword evidence="3" id="KW-1185">Reference proteome</keyword>
<name>A0ABV3RNU5_9RHOB</name>
<feature type="transmembrane region" description="Helical" evidence="1">
    <location>
        <begin position="7"/>
        <end position="25"/>
    </location>
</feature>
<evidence type="ECO:0000313" key="2">
    <source>
        <dbReference type="EMBL" id="MEW9920644.1"/>
    </source>
</evidence>
<feature type="transmembrane region" description="Helical" evidence="1">
    <location>
        <begin position="226"/>
        <end position="245"/>
    </location>
</feature>
<organism evidence="2 3">
    <name type="scientific">Sulfitobacter sediminis</name>
    <dbReference type="NCBI Taxonomy" id="3234186"/>
    <lineage>
        <taxon>Bacteria</taxon>
        <taxon>Pseudomonadati</taxon>
        <taxon>Pseudomonadota</taxon>
        <taxon>Alphaproteobacteria</taxon>
        <taxon>Rhodobacterales</taxon>
        <taxon>Roseobacteraceae</taxon>
        <taxon>Sulfitobacter</taxon>
    </lineage>
</organism>
<feature type="transmembrane region" description="Helical" evidence="1">
    <location>
        <begin position="257"/>
        <end position="277"/>
    </location>
</feature>
<feature type="transmembrane region" description="Helical" evidence="1">
    <location>
        <begin position="37"/>
        <end position="60"/>
    </location>
</feature>
<feature type="transmembrane region" description="Helical" evidence="1">
    <location>
        <begin position="198"/>
        <end position="220"/>
    </location>
</feature>
<dbReference type="Proteomes" id="UP001556098">
    <property type="component" value="Unassembled WGS sequence"/>
</dbReference>
<keyword evidence="1" id="KW-1133">Transmembrane helix</keyword>
<dbReference type="EMBL" id="JBFNXX010000009">
    <property type="protein sequence ID" value="MEW9920644.1"/>
    <property type="molecule type" value="Genomic_DNA"/>
</dbReference>
<gene>
    <name evidence="2" type="ORF">AB2B41_13590</name>
</gene>
<evidence type="ECO:0008006" key="4">
    <source>
        <dbReference type="Google" id="ProtNLM"/>
    </source>
</evidence>